<dbReference type="GO" id="GO:0005886">
    <property type="term" value="C:plasma membrane"/>
    <property type="evidence" value="ECO:0007669"/>
    <property type="project" value="UniProtKB-SubCell"/>
</dbReference>
<evidence type="ECO:0000256" key="4">
    <source>
        <dbReference type="ARBA" id="ARBA00022989"/>
    </source>
</evidence>
<comment type="subcellular location">
    <subcellularLocation>
        <location evidence="1">Cell membrane</location>
        <topology evidence="1">Multi-pass membrane protein</topology>
    </subcellularLocation>
</comment>
<feature type="transmembrane region" description="Helical" evidence="6">
    <location>
        <begin position="224"/>
        <end position="250"/>
    </location>
</feature>
<dbReference type="PANTHER" id="PTHR30294">
    <property type="entry name" value="MEMBRANE COMPONENT OF ABC TRANSPORTER YHHJ-RELATED"/>
    <property type="match status" value="1"/>
</dbReference>
<feature type="domain" description="ABC-2 type transporter transmembrane" evidence="7">
    <location>
        <begin position="17"/>
        <end position="369"/>
    </location>
</feature>
<evidence type="ECO:0000256" key="6">
    <source>
        <dbReference type="SAM" id="Phobius"/>
    </source>
</evidence>
<dbReference type="RefSeq" id="WP_130432479.1">
    <property type="nucleotide sequence ID" value="NZ_SGXF01000001.1"/>
</dbReference>
<dbReference type="OrthoDB" id="9771731at2"/>
<dbReference type="InterPro" id="IPR013525">
    <property type="entry name" value="ABC2_TM"/>
</dbReference>
<dbReference type="GO" id="GO:0140359">
    <property type="term" value="F:ABC-type transporter activity"/>
    <property type="evidence" value="ECO:0007669"/>
    <property type="project" value="InterPro"/>
</dbReference>
<evidence type="ECO:0000313" key="8">
    <source>
        <dbReference type="EMBL" id="RZT02261.1"/>
    </source>
</evidence>
<dbReference type="InterPro" id="IPR051449">
    <property type="entry name" value="ABC-2_transporter_component"/>
</dbReference>
<evidence type="ECO:0000256" key="2">
    <source>
        <dbReference type="ARBA" id="ARBA00022475"/>
    </source>
</evidence>
<sequence length="380" mass="42041">MFWNIYSKRLISTLRDKSTLVWTWVFPLVMATLFYFAFTSLDSVDQFHTIPAAVVAEGGEQEAQAFRQVLESVSEQGEDQLFSLQTTASREEAEQLLDQGKIDGFFMTDNQEPTLFVKKNGLNQTIMKAFLDQYLQDQEAVITIIHESPEQAGKLQTLFSRESFTKEISLAENPPTNKINYFYALIAMVCLYGSFQGLTSVSCLQANLSPLGARRCLSPVSRFVMVSADLLAGVTAHMLSLLVLLAYLILVLNVNFGGKTALILLTSLAGCVTGVSFGALVSVCTKMKEAAKTAVLVSVSLACCFLAGLMVSGINYTVAKNAPVLAWINPAARITDAFYCLYYYDTYDQYFLNILVLLLMAAVMTGLTAIFLRRQQYESI</sequence>
<feature type="transmembrane region" description="Helical" evidence="6">
    <location>
        <begin position="262"/>
        <end position="283"/>
    </location>
</feature>
<gene>
    <name evidence="8" type="ORF">EV209_0371</name>
</gene>
<feature type="transmembrane region" description="Helical" evidence="6">
    <location>
        <begin position="295"/>
        <end position="318"/>
    </location>
</feature>
<organism evidence="8 9">
    <name type="scientific">Cuneatibacter caecimuris</name>
    <dbReference type="NCBI Taxonomy" id="1796618"/>
    <lineage>
        <taxon>Bacteria</taxon>
        <taxon>Bacillati</taxon>
        <taxon>Bacillota</taxon>
        <taxon>Clostridia</taxon>
        <taxon>Lachnospirales</taxon>
        <taxon>Lachnospiraceae</taxon>
        <taxon>Cuneatibacter</taxon>
    </lineage>
</organism>
<feature type="transmembrane region" description="Helical" evidence="6">
    <location>
        <begin position="20"/>
        <end position="38"/>
    </location>
</feature>
<accession>A0A4Q7PMT1</accession>
<dbReference type="Proteomes" id="UP000292927">
    <property type="component" value="Unassembled WGS sequence"/>
</dbReference>
<evidence type="ECO:0000256" key="1">
    <source>
        <dbReference type="ARBA" id="ARBA00004651"/>
    </source>
</evidence>
<feature type="transmembrane region" description="Helical" evidence="6">
    <location>
        <begin position="350"/>
        <end position="372"/>
    </location>
</feature>
<evidence type="ECO:0000259" key="7">
    <source>
        <dbReference type="Pfam" id="PF12698"/>
    </source>
</evidence>
<evidence type="ECO:0000313" key="9">
    <source>
        <dbReference type="Proteomes" id="UP000292927"/>
    </source>
</evidence>
<comment type="caution">
    <text evidence="8">The sequence shown here is derived from an EMBL/GenBank/DDBJ whole genome shotgun (WGS) entry which is preliminary data.</text>
</comment>
<keyword evidence="3 6" id="KW-0812">Transmembrane</keyword>
<feature type="transmembrane region" description="Helical" evidence="6">
    <location>
        <begin position="181"/>
        <end position="204"/>
    </location>
</feature>
<name>A0A4Q7PMT1_9FIRM</name>
<dbReference type="PANTHER" id="PTHR30294:SF38">
    <property type="entry name" value="TRANSPORT PERMEASE PROTEIN"/>
    <property type="match status" value="1"/>
</dbReference>
<keyword evidence="4 6" id="KW-1133">Transmembrane helix</keyword>
<dbReference type="Pfam" id="PF12698">
    <property type="entry name" value="ABC2_membrane_3"/>
    <property type="match status" value="1"/>
</dbReference>
<reference evidence="8 9" key="1">
    <citation type="submission" date="2019-02" db="EMBL/GenBank/DDBJ databases">
        <title>Genomic Encyclopedia of Type Strains, Phase IV (KMG-IV): sequencing the most valuable type-strain genomes for metagenomic binning, comparative biology and taxonomic classification.</title>
        <authorList>
            <person name="Goeker M."/>
        </authorList>
    </citation>
    <scope>NUCLEOTIDE SEQUENCE [LARGE SCALE GENOMIC DNA]</scope>
    <source>
        <strain evidence="8 9">DSM 29486</strain>
    </source>
</reference>
<dbReference type="AlphaFoldDB" id="A0A4Q7PMT1"/>
<proteinExistence type="predicted"/>
<keyword evidence="5 6" id="KW-0472">Membrane</keyword>
<protein>
    <submittedName>
        <fullName evidence="8">ABC-2 type transport system permease protein</fullName>
    </submittedName>
</protein>
<evidence type="ECO:0000256" key="3">
    <source>
        <dbReference type="ARBA" id="ARBA00022692"/>
    </source>
</evidence>
<keyword evidence="2" id="KW-1003">Cell membrane</keyword>
<evidence type="ECO:0000256" key="5">
    <source>
        <dbReference type="ARBA" id="ARBA00023136"/>
    </source>
</evidence>
<dbReference type="EMBL" id="SGXF01000001">
    <property type="protein sequence ID" value="RZT02261.1"/>
    <property type="molecule type" value="Genomic_DNA"/>
</dbReference>
<keyword evidence="9" id="KW-1185">Reference proteome</keyword>